<dbReference type="GO" id="GO:0016810">
    <property type="term" value="F:hydrolase activity, acting on carbon-nitrogen (but not peptide) bonds"/>
    <property type="evidence" value="ECO:0007669"/>
    <property type="project" value="InterPro"/>
</dbReference>
<evidence type="ECO:0000256" key="1">
    <source>
        <dbReference type="SAM" id="SignalP"/>
    </source>
</evidence>
<dbReference type="Gene3D" id="3.40.50.10910">
    <property type="entry name" value="Amidohydrolase"/>
    <property type="match status" value="1"/>
</dbReference>
<keyword evidence="1" id="KW-0732">Signal</keyword>
<dbReference type="InterPro" id="IPR032466">
    <property type="entry name" value="Metal_Hydrolase"/>
</dbReference>
<feature type="domain" description="NADH:ubiquinone oxidoreductase intermediate-associated protein 30" evidence="3">
    <location>
        <begin position="458"/>
        <end position="571"/>
    </location>
</feature>
<dbReference type="PANTHER" id="PTHR43135:SF3">
    <property type="entry name" value="ALPHA-D-RIBOSE 1-METHYLPHOSPHONATE 5-TRIPHOSPHATE DIPHOSPHATASE"/>
    <property type="match status" value="1"/>
</dbReference>
<dbReference type="EMBL" id="CP159925">
    <property type="protein sequence ID" value="XCO74965.1"/>
    <property type="molecule type" value="Genomic_DNA"/>
</dbReference>
<dbReference type="SUPFAM" id="SSF51338">
    <property type="entry name" value="Composite domain of metallo-dependent hydrolases"/>
    <property type="match status" value="1"/>
</dbReference>
<reference evidence="4" key="1">
    <citation type="submission" date="2024-06" db="EMBL/GenBank/DDBJ databases">
        <authorList>
            <person name="Li S."/>
        </authorList>
    </citation>
    <scope>NUCLEOTIDE SEQUENCE</scope>
    <source>
        <strain evidence="4">SR10</strain>
    </source>
</reference>
<protein>
    <submittedName>
        <fullName evidence="4">CIA30 family protein</fullName>
    </submittedName>
</protein>
<dbReference type="Gene3D" id="3.30.110.90">
    <property type="entry name" value="Amidohydrolase"/>
    <property type="match status" value="1"/>
</dbReference>
<dbReference type="SUPFAM" id="SSF51556">
    <property type="entry name" value="Metallo-dependent hydrolases"/>
    <property type="match status" value="1"/>
</dbReference>
<organism evidence="4">
    <name type="scientific">Lysobacter firmicutimachus</name>
    <dbReference type="NCBI Taxonomy" id="1792846"/>
    <lineage>
        <taxon>Bacteria</taxon>
        <taxon>Pseudomonadati</taxon>
        <taxon>Pseudomonadota</taxon>
        <taxon>Gammaproteobacteria</taxon>
        <taxon>Lysobacterales</taxon>
        <taxon>Lysobacteraceae</taxon>
        <taxon>Lysobacter</taxon>
    </lineage>
</organism>
<dbReference type="InterPro" id="IPR051781">
    <property type="entry name" value="Metallo-dep_Hydrolase"/>
</dbReference>
<evidence type="ECO:0000259" key="3">
    <source>
        <dbReference type="Pfam" id="PF08547"/>
    </source>
</evidence>
<name>A0AAU8MTL7_9GAMM</name>
<dbReference type="PANTHER" id="PTHR43135">
    <property type="entry name" value="ALPHA-D-RIBOSE 1-METHYLPHOSPHONATE 5-TRIPHOSPHATE DIPHOSPHATASE"/>
    <property type="match status" value="1"/>
</dbReference>
<dbReference type="InterPro" id="IPR011059">
    <property type="entry name" value="Metal-dep_hydrolase_composite"/>
</dbReference>
<feature type="chain" id="PRO_5043773194" evidence="1">
    <location>
        <begin position="32"/>
        <end position="602"/>
    </location>
</feature>
<evidence type="ECO:0000313" key="4">
    <source>
        <dbReference type="EMBL" id="XCO74965.1"/>
    </source>
</evidence>
<feature type="signal peptide" evidence="1">
    <location>
        <begin position="1"/>
        <end position="31"/>
    </location>
</feature>
<accession>A0AAU8MTL7</accession>
<dbReference type="AlphaFoldDB" id="A0AAU8MTL7"/>
<dbReference type="Pfam" id="PF01979">
    <property type="entry name" value="Amidohydro_1"/>
    <property type="match status" value="1"/>
</dbReference>
<sequence>MATLARTNPALRRLKTPVLCAALFAAAPLSAAETAAAPTGAAPASFAIAGARVFDGDTLLPSATVLVRDGLIAEVGAKVRVPAGTAVIDGQGATLLPGLIDAHTHSFGMARSDALRFGVTTELDMFNASGQLTAAKTERSGRARTDRADLWSAGTLVTAKGGHGTQYGVPIPTLDDPAQARAFVDARIDEGSDYIKLVLEELRDAQGKPRLNTLSEASLRAAIQAAHARKKLAVVHVSRAEEAKLAIDAGADGLVHINADRLDDPQLIEAIKRRGAFVVPTLTVEHSAYGAGNGKQLIADPRLAPFLSSAQKDELGRGFGWRVEPDKAKNATENVRLLHRAGVAVLAGTDAGNPGTSHGASQHGELELLVAAGMSPVEALRAATSTPARSFGLSDRGRIAPGLRADLVLVDGDPTADIAATRAIRTVWKNGYPVDRAVSMPTLQPGAVATWNAGQPGPRWVASFDAYMGGKSKSQLQAGQGGGTALAAKGDLVAGLPQPWAGLMLMPGPTPMAAADARSVRELSLRLRGDGRPVSVLVFSGKELPGTPGLQLVPTQAGQWQQVSVPLAGMANVDLSLLRGIAFAAGGAPGAFEFEIDTVELR</sequence>
<dbReference type="InterPro" id="IPR006680">
    <property type="entry name" value="Amidohydro-rel"/>
</dbReference>
<dbReference type="Gene3D" id="1.20.58.520">
    <property type="entry name" value="Amidohydrolase"/>
    <property type="match status" value="1"/>
</dbReference>
<dbReference type="Gene3D" id="2.30.40.10">
    <property type="entry name" value="Urease, subunit C, domain 1"/>
    <property type="match status" value="1"/>
</dbReference>
<evidence type="ECO:0000259" key="2">
    <source>
        <dbReference type="Pfam" id="PF01979"/>
    </source>
</evidence>
<proteinExistence type="predicted"/>
<dbReference type="InterPro" id="IPR013857">
    <property type="entry name" value="NADH-UbQ_OxRdtase-assoc_prot30"/>
</dbReference>
<feature type="domain" description="Amidohydrolase-related" evidence="2">
    <location>
        <begin position="94"/>
        <end position="431"/>
    </location>
</feature>
<gene>
    <name evidence="4" type="ORF">ABU614_21855</name>
</gene>
<dbReference type="InterPro" id="IPR008979">
    <property type="entry name" value="Galactose-bd-like_sf"/>
</dbReference>
<dbReference type="SUPFAM" id="SSF49785">
    <property type="entry name" value="Galactose-binding domain-like"/>
    <property type="match status" value="1"/>
</dbReference>
<dbReference type="RefSeq" id="WP_363797809.1">
    <property type="nucleotide sequence ID" value="NZ_CP159925.1"/>
</dbReference>
<dbReference type="Pfam" id="PF08547">
    <property type="entry name" value="CIA30"/>
    <property type="match status" value="1"/>
</dbReference>